<protein>
    <submittedName>
        <fullName evidence="2">Uncharacterized protein</fullName>
    </submittedName>
</protein>
<organism evidence="2 3">
    <name type="scientific">Torulaspora globosa</name>
    <dbReference type="NCBI Taxonomy" id="48254"/>
    <lineage>
        <taxon>Eukaryota</taxon>
        <taxon>Fungi</taxon>
        <taxon>Dikarya</taxon>
        <taxon>Ascomycota</taxon>
        <taxon>Saccharomycotina</taxon>
        <taxon>Saccharomycetes</taxon>
        <taxon>Saccharomycetales</taxon>
        <taxon>Saccharomycetaceae</taxon>
        <taxon>Torulaspora</taxon>
    </lineage>
</organism>
<evidence type="ECO:0000256" key="1">
    <source>
        <dbReference type="SAM" id="MobiDB-lite"/>
    </source>
</evidence>
<dbReference type="Proteomes" id="UP000510647">
    <property type="component" value="Chromosome 3"/>
</dbReference>
<reference evidence="2 3" key="1">
    <citation type="submission" date="2020-06" db="EMBL/GenBank/DDBJ databases">
        <title>The yeast mating-type switching endonuclease HO is a domesticated member of an unorthodox homing genetic element family.</title>
        <authorList>
            <person name="Coughlan A.Y."/>
            <person name="Lombardi L."/>
            <person name="Braun-Galleani S."/>
            <person name="Martos A.R."/>
            <person name="Galeote V."/>
            <person name="Bigey F."/>
            <person name="Dequin S."/>
            <person name="Byrne K.P."/>
            <person name="Wolfe K.H."/>
        </authorList>
    </citation>
    <scope>NUCLEOTIDE SEQUENCE [LARGE SCALE GENOMIC DNA]</scope>
    <source>
        <strain evidence="2 3">CBS2947</strain>
    </source>
</reference>
<keyword evidence="3" id="KW-1185">Reference proteome</keyword>
<evidence type="ECO:0000313" key="2">
    <source>
        <dbReference type="EMBL" id="QLQ79943.1"/>
    </source>
</evidence>
<proteinExistence type="predicted"/>
<dbReference type="OrthoDB" id="4067025at2759"/>
<dbReference type="AlphaFoldDB" id="A0A7H9HRN4"/>
<dbReference type="EMBL" id="CP059269">
    <property type="protein sequence ID" value="QLQ79943.1"/>
    <property type="molecule type" value="Genomic_DNA"/>
</dbReference>
<sequence length="169" mass="19333">MDGSDTRRSSRASDAQGTEIPNLKDLAAQWQTKKFSDQVKDKVLKDKVLTRIQEATNVIMDLAAKQEGAVGDQFDKMEWDSLYNYSANVMDEYTKNVDSILNQLDQLYRKQYLWQESVFLIDSQTGASVIGKAEEWMKLKEQHLEHKGVQLDRSANVIKSAIERLTSKN</sequence>
<gene>
    <name evidence="2" type="ORF">HG537_0C05920</name>
</gene>
<feature type="region of interest" description="Disordered" evidence="1">
    <location>
        <begin position="1"/>
        <end position="20"/>
    </location>
</feature>
<accession>A0A7H9HRN4</accession>
<name>A0A7H9HRN4_9SACH</name>
<evidence type="ECO:0000313" key="3">
    <source>
        <dbReference type="Proteomes" id="UP000510647"/>
    </source>
</evidence>